<feature type="domain" description="Protein HGH1 N-terminal" evidence="1">
    <location>
        <begin position="142"/>
        <end position="284"/>
    </location>
</feature>
<evidence type="ECO:0000313" key="3">
    <source>
        <dbReference type="Proteomes" id="UP001412067"/>
    </source>
</evidence>
<name>A0ABR2N4I8_9ASPA</name>
<organism evidence="2 3">
    <name type="scientific">Platanthera guangdongensis</name>
    <dbReference type="NCBI Taxonomy" id="2320717"/>
    <lineage>
        <taxon>Eukaryota</taxon>
        <taxon>Viridiplantae</taxon>
        <taxon>Streptophyta</taxon>
        <taxon>Embryophyta</taxon>
        <taxon>Tracheophyta</taxon>
        <taxon>Spermatophyta</taxon>
        <taxon>Magnoliopsida</taxon>
        <taxon>Liliopsida</taxon>
        <taxon>Asparagales</taxon>
        <taxon>Orchidaceae</taxon>
        <taxon>Orchidoideae</taxon>
        <taxon>Orchideae</taxon>
        <taxon>Orchidinae</taxon>
        <taxon>Platanthera</taxon>
    </lineage>
</organism>
<dbReference type="EMBL" id="JBBWWR010000001">
    <property type="protein sequence ID" value="KAK8971027.1"/>
    <property type="molecule type" value="Genomic_DNA"/>
</dbReference>
<keyword evidence="3" id="KW-1185">Reference proteome</keyword>
<sequence>MCVCATLPSPVAHSVSMADELDELLGFLSSPSLQVLSLLPSFYTSPIILHDYFPLLLQVKKAAVVIVRDLTGSDGGIDILASVSDFSLPPLCLLLHEPLEVSAPASEALINLSQNPNLAEKLVSLRAVDAAMEVIYKQGGSDSRLSRLIVMLLVNLTQLDSGIVSLLQVGDDKIEGLYLSKLVRSFCRSNFSDTTGDTYEHVASIILNVSKLEVGRRILLQTKGSLLKQIIRQSDSSNPLRKKGVSGAIRNCCFDADRKLQNLLMLSEFLWPALLLPVAGKKVFLKIITFYLI</sequence>
<dbReference type="InterPro" id="IPR039717">
    <property type="entry name" value="Hgh1"/>
</dbReference>
<dbReference type="Gene3D" id="1.25.10.10">
    <property type="entry name" value="Leucine-rich Repeat Variant"/>
    <property type="match status" value="1"/>
</dbReference>
<dbReference type="PANTHER" id="PTHR13387">
    <property type="entry name" value="PROTEIN HGH1 HOMOLOG"/>
    <property type="match status" value="1"/>
</dbReference>
<dbReference type="Pfam" id="PF04063">
    <property type="entry name" value="DUF383"/>
    <property type="match status" value="1"/>
</dbReference>
<dbReference type="InterPro" id="IPR016024">
    <property type="entry name" value="ARM-type_fold"/>
</dbReference>
<reference evidence="2 3" key="1">
    <citation type="journal article" date="2022" name="Nat. Plants">
        <title>Genomes of leafy and leafless Platanthera orchids illuminate the evolution of mycoheterotrophy.</title>
        <authorList>
            <person name="Li M.H."/>
            <person name="Liu K.W."/>
            <person name="Li Z."/>
            <person name="Lu H.C."/>
            <person name="Ye Q.L."/>
            <person name="Zhang D."/>
            <person name="Wang J.Y."/>
            <person name="Li Y.F."/>
            <person name="Zhong Z.M."/>
            <person name="Liu X."/>
            <person name="Yu X."/>
            <person name="Liu D.K."/>
            <person name="Tu X.D."/>
            <person name="Liu B."/>
            <person name="Hao Y."/>
            <person name="Liao X.Y."/>
            <person name="Jiang Y.T."/>
            <person name="Sun W.H."/>
            <person name="Chen J."/>
            <person name="Chen Y.Q."/>
            <person name="Ai Y."/>
            <person name="Zhai J.W."/>
            <person name="Wu S.S."/>
            <person name="Zhou Z."/>
            <person name="Hsiao Y.Y."/>
            <person name="Wu W.L."/>
            <person name="Chen Y.Y."/>
            <person name="Lin Y.F."/>
            <person name="Hsu J.L."/>
            <person name="Li C.Y."/>
            <person name="Wang Z.W."/>
            <person name="Zhao X."/>
            <person name="Zhong W.Y."/>
            <person name="Ma X.K."/>
            <person name="Ma L."/>
            <person name="Huang J."/>
            <person name="Chen G.Z."/>
            <person name="Huang M.Z."/>
            <person name="Huang L."/>
            <person name="Peng D.H."/>
            <person name="Luo Y.B."/>
            <person name="Zou S.Q."/>
            <person name="Chen S.P."/>
            <person name="Lan S."/>
            <person name="Tsai W.C."/>
            <person name="Van de Peer Y."/>
            <person name="Liu Z.J."/>
        </authorList>
    </citation>
    <scope>NUCLEOTIDE SEQUENCE [LARGE SCALE GENOMIC DNA]</scope>
    <source>
        <strain evidence="2">Lor288</strain>
    </source>
</reference>
<dbReference type="InterPro" id="IPR011989">
    <property type="entry name" value="ARM-like"/>
</dbReference>
<dbReference type="PANTHER" id="PTHR13387:SF9">
    <property type="entry name" value="PROTEIN HGH1 HOMOLOG"/>
    <property type="match status" value="1"/>
</dbReference>
<gene>
    <name evidence="2" type="ORF">KSP40_PGU001196</name>
</gene>
<dbReference type="SUPFAM" id="SSF48371">
    <property type="entry name" value="ARM repeat"/>
    <property type="match status" value="1"/>
</dbReference>
<evidence type="ECO:0000313" key="2">
    <source>
        <dbReference type="EMBL" id="KAK8971027.1"/>
    </source>
</evidence>
<proteinExistence type="predicted"/>
<comment type="caution">
    <text evidence="2">The sequence shown here is derived from an EMBL/GenBank/DDBJ whole genome shotgun (WGS) entry which is preliminary data.</text>
</comment>
<dbReference type="Proteomes" id="UP001412067">
    <property type="component" value="Unassembled WGS sequence"/>
</dbReference>
<protein>
    <recommendedName>
        <fullName evidence="1">Protein HGH1 N-terminal domain-containing protein</fullName>
    </recommendedName>
</protein>
<dbReference type="InterPro" id="IPR007205">
    <property type="entry name" value="Protein_HGH1_N"/>
</dbReference>
<evidence type="ECO:0000259" key="1">
    <source>
        <dbReference type="Pfam" id="PF04063"/>
    </source>
</evidence>
<accession>A0ABR2N4I8</accession>